<dbReference type="OrthoDB" id="2269034at2759"/>
<dbReference type="InterPro" id="IPR032675">
    <property type="entry name" value="LRR_dom_sf"/>
</dbReference>
<keyword evidence="4" id="KW-1185">Reference proteome</keyword>
<dbReference type="AlphaFoldDB" id="A0A0C3B683"/>
<keyword evidence="1" id="KW-0175">Coiled coil</keyword>
<protein>
    <recommendedName>
        <fullName evidence="2">F-box domain-containing protein</fullName>
    </recommendedName>
</protein>
<evidence type="ECO:0000259" key="2">
    <source>
        <dbReference type="Pfam" id="PF12937"/>
    </source>
</evidence>
<feature type="domain" description="F-box" evidence="2">
    <location>
        <begin position="112"/>
        <end position="172"/>
    </location>
</feature>
<dbReference type="STRING" id="933852.A0A0C3B683"/>
<name>A0A0C3B683_SERVB</name>
<reference evidence="4" key="2">
    <citation type="submission" date="2015-01" db="EMBL/GenBank/DDBJ databases">
        <title>Evolutionary Origins and Diversification of the Mycorrhizal Mutualists.</title>
        <authorList>
            <consortium name="DOE Joint Genome Institute"/>
            <consortium name="Mycorrhizal Genomics Consortium"/>
            <person name="Kohler A."/>
            <person name="Kuo A."/>
            <person name="Nagy L.G."/>
            <person name="Floudas D."/>
            <person name="Copeland A."/>
            <person name="Barry K.W."/>
            <person name="Cichocki N."/>
            <person name="Veneault-Fourrey C."/>
            <person name="LaButti K."/>
            <person name="Lindquist E.A."/>
            <person name="Lipzen A."/>
            <person name="Lundell T."/>
            <person name="Morin E."/>
            <person name="Murat C."/>
            <person name="Riley R."/>
            <person name="Ohm R."/>
            <person name="Sun H."/>
            <person name="Tunlid A."/>
            <person name="Henrissat B."/>
            <person name="Grigoriev I.V."/>
            <person name="Hibbett D.S."/>
            <person name="Martin F."/>
        </authorList>
    </citation>
    <scope>NUCLEOTIDE SEQUENCE [LARGE SCALE GENOMIC DNA]</scope>
    <source>
        <strain evidence="4">MAFF 305830</strain>
    </source>
</reference>
<dbReference type="EMBL" id="KN824297">
    <property type="protein sequence ID" value="KIM27639.1"/>
    <property type="molecule type" value="Genomic_DNA"/>
</dbReference>
<dbReference type="SUPFAM" id="SSF52047">
    <property type="entry name" value="RNI-like"/>
    <property type="match status" value="1"/>
</dbReference>
<feature type="coiled-coil region" evidence="1">
    <location>
        <begin position="58"/>
        <end position="85"/>
    </location>
</feature>
<evidence type="ECO:0000313" key="4">
    <source>
        <dbReference type="Proteomes" id="UP000054097"/>
    </source>
</evidence>
<dbReference type="Gene3D" id="3.80.10.10">
    <property type="entry name" value="Ribonuclease Inhibitor"/>
    <property type="match status" value="1"/>
</dbReference>
<accession>A0A0C3B683</accession>
<evidence type="ECO:0000313" key="3">
    <source>
        <dbReference type="EMBL" id="KIM27639.1"/>
    </source>
</evidence>
<evidence type="ECO:0000256" key="1">
    <source>
        <dbReference type="SAM" id="Coils"/>
    </source>
</evidence>
<dbReference type="Gene3D" id="1.20.1280.50">
    <property type="match status" value="1"/>
</dbReference>
<reference evidence="3 4" key="1">
    <citation type="submission" date="2014-04" db="EMBL/GenBank/DDBJ databases">
        <authorList>
            <consortium name="DOE Joint Genome Institute"/>
            <person name="Kuo A."/>
            <person name="Zuccaro A."/>
            <person name="Kohler A."/>
            <person name="Nagy L.G."/>
            <person name="Floudas D."/>
            <person name="Copeland A."/>
            <person name="Barry K.W."/>
            <person name="Cichocki N."/>
            <person name="Veneault-Fourrey C."/>
            <person name="LaButti K."/>
            <person name="Lindquist E.A."/>
            <person name="Lipzen A."/>
            <person name="Lundell T."/>
            <person name="Morin E."/>
            <person name="Murat C."/>
            <person name="Sun H."/>
            <person name="Tunlid A."/>
            <person name="Henrissat B."/>
            <person name="Grigoriev I.V."/>
            <person name="Hibbett D.S."/>
            <person name="Martin F."/>
            <person name="Nordberg H.P."/>
            <person name="Cantor M.N."/>
            <person name="Hua S.X."/>
        </authorList>
    </citation>
    <scope>NUCLEOTIDE SEQUENCE [LARGE SCALE GENOMIC DNA]</scope>
    <source>
        <strain evidence="3 4">MAFF 305830</strain>
    </source>
</reference>
<dbReference type="HOGENOM" id="CLU_523941_0_0_1"/>
<dbReference type="Pfam" id="PF12937">
    <property type="entry name" value="F-box-like"/>
    <property type="match status" value="1"/>
</dbReference>
<gene>
    <name evidence="3" type="ORF">M408DRAFT_9149</name>
</gene>
<dbReference type="InterPro" id="IPR001810">
    <property type="entry name" value="F-box_dom"/>
</dbReference>
<proteinExistence type="predicted"/>
<sequence>MDLSKEIPKFTFTRPDPNLNENRVPRSIETSLLQQLILSRRRYLAAIDDEITVTTSLTEELQGEIVELEAKMDEKRSMLALLNNALAASNENRHKVLKDIMSLSNVIPVARRLPDEVLVQIFSYAVEMEEAERRSLALEWRSYSLGRVPLTIAGVCRRWRYMVLGMPEMWRFVNVVSWEDDSARMPPALEMWCRYGDPEIREISIDGWRKHHHSPLPAILQATKTRNRSILSRIEVSCIDDYTDFNNDWPFVYPLAKETVLISHGTQGICDFFIPLVTRAEKLILSGVKPWWSEAIWDSLVDLTIVGIPNTRLPALRASEILEMMTMIPSLKRLDMQWDQQRSEGAEPKGGMPTLIHGELKSLACPFESIETYISPFQEAIICPALETITLKTLPFVTPPMMRGWTTFFNNVTPYPLQKLVLPSIQTDSIDHLLALFRLLSSLSHLDLTGPAVDQLIQRLTADTTASHFVHLSSLKVVDVKNANLTDATLEQFVKSRRSSAAAAKGILRVEKVSVYECPSLSPAGWRVVQRLLE</sequence>
<organism evidence="3 4">
    <name type="scientific">Serendipita vermifera MAFF 305830</name>
    <dbReference type="NCBI Taxonomy" id="933852"/>
    <lineage>
        <taxon>Eukaryota</taxon>
        <taxon>Fungi</taxon>
        <taxon>Dikarya</taxon>
        <taxon>Basidiomycota</taxon>
        <taxon>Agaricomycotina</taxon>
        <taxon>Agaricomycetes</taxon>
        <taxon>Sebacinales</taxon>
        <taxon>Serendipitaceae</taxon>
        <taxon>Serendipita</taxon>
    </lineage>
</organism>
<dbReference type="Proteomes" id="UP000054097">
    <property type="component" value="Unassembled WGS sequence"/>
</dbReference>